<comment type="caution">
    <text evidence="5">The sequence shown here is derived from an EMBL/GenBank/DDBJ whole genome shotgun (WGS) entry which is preliminary data.</text>
</comment>
<name>A0ABV6MS22_9PSEU</name>
<dbReference type="RefSeq" id="WP_273941038.1">
    <property type="nucleotide sequence ID" value="NZ_CP097263.1"/>
</dbReference>
<keyword evidence="2" id="KW-0238">DNA-binding</keyword>
<dbReference type="EMBL" id="JBHLUD010000004">
    <property type="protein sequence ID" value="MFC0542621.1"/>
    <property type="molecule type" value="Genomic_DNA"/>
</dbReference>
<dbReference type="InterPro" id="IPR009057">
    <property type="entry name" value="Homeodomain-like_sf"/>
</dbReference>
<keyword evidence="1" id="KW-0805">Transcription regulation</keyword>
<dbReference type="SUPFAM" id="SSF51215">
    <property type="entry name" value="Regulatory protein AraC"/>
    <property type="match status" value="1"/>
</dbReference>
<dbReference type="InterPro" id="IPR037923">
    <property type="entry name" value="HTH-like"/>
</dbReference>
<keyword evidence="6" id="KW-1185">Reference proteome</keyword>
<dbReference type="SUPFAM" id="SSF46689">
    <property type="entry name" value="Homeodomain-like"/>
    <property type="match status" value="1"/>
</dbReference>
<dbReference type="Pfam" id="PF12833">
    <property type="entry name" value="HTH_18"/>
    <property type="match status" value="1"/>
</dbReference>
<dbReference type="PANTHER" id="PTHR43280">
    <property type="entry name" value="ARAC-FAMILY TRANSCRIPTIONAL REGULATOR"/>
    <property type="match status" value="1"/>
</dbReference>
<dbReference type="Gene3D" id="1.10.10.60">
    <property type="entry name" value="Homeodomain-like"/>
    <property type="match status" value="1"/>
</dbReference>
<reference evidence="5 6" key="1">
    <citation type="submission" date="2024-09" db="EMBL/GenBank/DDBJ databases">
        <authorList>
            <person name="Sun Q."/>
            <person name="Mori K."/>
        </authorList>
    </citation>
    <scope>NUCLEOTIDE SEQUENCE [LARGE SCALE GENOMIC DNA]</scope>
    <source>
        <strain evidence="5 6">TBRC 1432</strain>
    </source>
</reference>
<evidence type="ECO:0000313" key="5">
    <source>
        <dbReference type="EMBL" id="MFC0542621.1"/>
    </source>
</evidence>
<organism evidence="5 6">
    <name type="scientific">Kutzneria chonburiensis</name>
    <dbReference type="NCBI Taxonomy" id="1483604"/>
    <lineage>
        <taxon>Bacteria</taxon>
        <taxon>Bacillati</taxon>
        <taxon>Actinomycetota</taxon>
        <taxon>Actinomycetes</taxon>
        <taxon>Pseudonocardiales</taxon>
        <taxon>Pseudonocardiaceae</taxon>
        <taxon>Kutzneria</taxon>
    </lineage>
</organism>
<protein>
    <submittedName>
        <fullName evidence="5">AraC family transcriptional regulator</fullName>
    </submittedName>
</protein>
<feature type="domain" description="HTH araC/xylS-type" evidence="4">
    <location>
        <begin position="188"/>
        <end position="286"/>
    </location>
</feature>
<proteinExistence type="predicted"/>
<sequence>MVKSGQSEIVALPYRAGVGAPPGVEVVDFAGLAARAAGHGVDPWSLQRPEFHKLIAVRSGTLRCSLDFTDHELRAGSWLWVRPGQVHRYDSDLRCAEGRVVLFLSGFLDGATAEIAGVDRGPALPSAEVRGDSAQPVLDLLEAAYVEWGERPAEIQVELLRHLLAALVLRLSVTYGTDRETVEGEAFRRFQAAVERDFARTHRVADYAVRLGYSVRTLTRASQATVGRGAKRFIDDRVLLEAKRLLTHTDLTAAAIGQRVGFPEATAFTKFFRQHAKQTPSEFRSRST</sequence>
<dbReference type="SMART" id="SM00342">
    <property type="entry name" value="HTH_ARAC"/>
    <property type="match status" value="1"/>
</dbReference>
<accession>A0ABV6MS22</accession>
<evidence type="ECO:0000256" key="3">
    <source>
        <dbReference type="ARBA" id="ARBA00023163"/>
    </source>
</evidence>
<evidence type="ECO:0000259" key="4">
    <source>
        <dbReference type="PROSITE" id="PS01124"/>
    </source>
</evidence>
<dbReference type="Pfam" id="PF02311">
    <property type="entry name" value="AraC_binding"/>
    <property type="match status" value="1"/>
</dbReference>
<dbReference type="Proteomes" id="UP001589810">
    <property type="component" value="Unassembled WGS sequence"/>
</dbReference>
<dbReference type="PANTHER" id="PTHR43280:SF32">
    <property type="entry name" value="TRANSCRIPTIONAL REGULATORY PROTEIN"/>
    <property type="match status" value="1"/>
</dbReference>
<gene>
    <name evidence="5" type="ORF">ACFFH7_14085</name>
</gene>
<dbReference type="InterPro" id="IPR018060">
    <property type="entry name" value="HTH_AraC"/>
</dbReference>
<keyword evidence="3" id="KW-0804">Transcription</keyword>
<evidence type="ECO:0000313" key="6">
    <source>
        <dbReference type="Proteomes" id="UP001589810"/>
    </source>
</evidence>
<dbReference type="PROSITE" id="PS01124">
    <property type="entry name" value="HTH_ARAC_FAMILY_2"/>
    <property type="match status" value="1"/>
</dbReference>
<evidence type="ECO:0000256" key="1">
    <source>
        <dbReference type="ARBA" id="ARBA00023015"/>
    </source>
</evidence>
<evidence type="ECO:0000256" key="2">
    <source>
        <dbReference type="ARBA" id="ARBA00023125"/>
    </source>
</evidence>
<dbReference type="InterPro" id="IPR003313">
    <property type="entry name" value="AraC-bd"/>
</dbReference>